<keyword evidence="4" id="KW-1185">Reference proteome</keyword>
<feature type="transmembrane region" description="Helical" evidence="2">
    <location>
        <begin position="173"/>
        <end position="199"/>
    </location>
</feature>
<keyword evidence="2" id="KW-0812">Transmembrane</keyword>
<feature type="compositionally biased region" description="Polar residues" evidence="1">
    <location>
        <begin position="299"/>
        <end position="317"/>
    </location>
</feature>
<feature type="transmembrane region" description="Helical" evidence="2">
    <location>
        <begin position="20"/>
        <end position="48"/>
    </location>
</feature>
<organism evidence="3 4">
    <name type="scientific">Lineolata rhizophorae</name>
    <dbReference type="NCBI Taxonomy" id="578093"/>
    <lineage>
        <taxon>Eukaryota</taxon>
        <taxon>Fungi</taxon>
        <taxon>Dikarya</taxon>
        <taxon>Ascomycota</taxon>
        <taxon>Pezizomycotina</taxon>
        <taxon>Dothideomycetes</taxon>
        <taxon>Dothideomycetes incertae sedis</taxon>
        <taxon>Lineolatales</taxon>
        <taxon>Lineolataceae</taxon>
        <taxon>Lineolata</taxon>
    </lineage>
</organism>
<dbReference type="OrthoDB" id="5414615at2759"/>
<dbReference type="InterPro" id="IPR053018">
    <property type="entry name" value="Elsinochrome_Biosynth-Asso"/>
</dbReference>
<protein>
    <submittedName>
        <fullName evidence="3">Uncharacterized protein</fullName>
    </submittedName>
</protein>
<feature type="transmembrane region" description="Helical" evidence="2">
    <location>
        <begin position="69"/>
        <end position="87"/>
    </location>
</feature>
<keyword evidence="2" id="KW-0472">Membrane</keyword>
<evidence type="ECO:0000256" key="2">
    <source>
        <dbReference type="SAM" id="Phobius"/>
    </source>
</evidence>
<feature type="transmembrane region" description="Helical" evidence="2">
    <location>
        <begin position="211"/>
        <end position="230"/>
    </location>
</feature>
<evidence type="ECO:0000256" key="1">
    <source>
        <dbReference type="SAM" id="MobiDB-lite"/>
    </source>
</evidence>
<feature type="transmembrane region" description="Helical" evidence="2">
    <location>
        <begin position="250"/>
        <end position="272"/>
    </location>
</feature>
<accession>A0A6A6NZ15</accession>
<dbReference type="AlphaFoldDB" id="A0A6A6NZ15"/>
<dbReference type="EMBL" id="MU001682">
    <property type="protein sequence ID" value="KAF2456991.1"/>
    <property type="molecule type" value="Genomic_DNA"/>
</dbReference>
<gene>
    <name evidence="3" type="ORF">BDY21DRAFT_346695</name>
</gene>
<keyword evidence="2" id="KW-1133">Transmembrane helix</keyword>
<feature type="region of interest" description="Disordered" evidence="1">
    <location>
        <begin position="293"/>
        <end position="317"/>
    </location>
</feature>
<evidence type="ECO:0000313" key="4">
    <source>
        <dbReference type="Proteomes" id="UP000799766"/>
    </source>
</evidence>
<dbReference type="Proteomes" id="UP000799766">
    <property type="component" value="Unassembled WGS sequence"/>
</dbReference>
<sequence length="317" mass="35050">MFDSQNCTVVPDDARTDPGVAGAGILLSFIITAGLSIVLSAVIILYELRGQSKAKISRKMLQSMSDQQIITGIGIQCVGLAKMTTMIPYHFFIVWMLSVLSTATHIATLLALVNDFRRDWVLRWLRQFLMFVNLVLSCVSGIFVLMSVMKGLEPTLPIACVWRVDDRPKPDDAALSVAGTIAVLAGNCIVFVLGVWYLHSKRQPWVKTVQVFGLVVLVAIAVGSTVRVILMSQAFGDPDLPLRGASEKDWSFGQLLSVLLLIMPLISAVEIVRGEMKVPSPLPDDRKPLFHEEEKHNVRQSFQPNPFWGSQASLFKK</sequence>
<name>A0A6A6NZ15_9PEZI</name>
<feature type="transmembrane region" description="Helical" evidence="2">
    <location>
        <begin position="93"/>
        <end position="116"/>
    </location>
</feature>
<feature type="transmembrane region" description="Helical" evidence="2">
    <location>
        <begin position="128"/>
        <end position="149"/>
    </location>
</feature>
<proteinExistence type="predicted"/>
<dbReference type="PANTHER" id="PTHR37577">
    <property type="entry name" value="INTEGRAL MEMBRANE PROTEIN"/>
    <property type="match status" value="1"/>
</dbReference>
<dbReference type="PANTHER" id="PTHR37577:SF1">
    <property type="entry name" value="INTEGRAL MEMBRANE PROTEIN"/>
    <property type="match status" value="1"/>
</dbReference>
<evidence type="ECO:0000313" key="3">
    <source>
        <dbReference type="EMBL" id="KAF2456991.1"/>
    </source>
</evidence>
<reference evidence="3" key="1">
    <citation type="journal article" date="2020" name="Stud. Mycol.">
        <title>101 Dothideomycetes genomes: a test case for predicting lifestyles and emergence of pathogens.</title>
        <authorList>
            <person name="Haridas S."/>
            <person name="Albert R."/>
            <person name="Binder M."/>
            <person name="Bloem J."/>
            <person name="Labutti K."/>
            <person name="Salamov A."/>
            <person name="Andreopoulos B."/>
            <person name="Baker S."/>
            <person name="Barry K."/>
            <person name="Bills G."/>
            <person name="Bluhm B."/>
            <person name="Cannon C."/>
            <person name="Castanera R."/>
            <person name="Culley D."/>
            <person name="Daum C."/>
            <person name="Ezra D."/>
            <person name="Gonzalez J."/>
            <person name="Henrissat B."/>
            <person name="Kuo A."/>
            <person name="Liang C."/>
            <person name="Lipzen A."/>
            <person name="Lutzoni F."/>
            <person name="Magnuson J."/>
            <person name="Mondo S."/>
            <person name="Nolan M."/>
            <person name="Ohm R."/>
            <person name="Pangilinan J."/>
            <person name="Park H.-J."/>
            <person name="Ramirez L."/>
            <person name="Alfaro M."/>
            <person name="Sun H."/>
            <person name="Tritt A."/>
            <person name="Yoshinaga Y."/>
            <person name="Zwiers L.-H."/>
            <person name="Turgeon B."/>
            <person name="Goodwin S."/>
            <person name="Spatafora J."/>
            <person name="Crous P."/>
            <person name="Grigoriev I."/>
        </authorList>
    </citation>
    <scope>NUCLEOTIDE SEQUENCE</scope>
    <source>
        <strain evidence="3">ATCC 16933</strain>
    </source>
</reference>